<reference evidence="2" key="2">
    <citation type="journal article" date="2014" name="ISME J.">
        <title>Microbial stratification in low pH oxic and suboxic macroscopic growths along an acid mine drainage.</title>
        <authorList>
            <person name="Mendez-Garcia C."/>
            <person name="Mesa V."/>
            <person name="Sprenger R.R."/>
            <person name="Richter M."/>
            <person name="Diez M.S."/>
            <person name="Solano J."/>
            <person name="Bargiela R."/>
            <person name="Golyshina O.V."/>
            <person name="Manteca A."/>
            <person name="Ramos J.L."/>
            <person name="Gallego J.R."/>
            <person name="Llorente I."/>
            <person name="Martins Dos Santos V.A."/>
            <person name="Jensen O.N."/>
            <person name="Pelaez A.I."/>
            <person name="Sanchez J."/>
            <person name="Ferrer M."/>
        </authorList>
    </citation>
    <scope>NUCLEOTIDE SEQUENCE</scope>
</reference>
<dbReference type="PANTHER" id="PTHR22893:SF98">
    <property type="entry name" value="OXIDOREDUCTASE"/>
    <property type="match status" value="1"/>
</dbReference>
<evidence type="ECO:0000313" key="2">
    <source>
        <dbReference type="EMBL" id="EQD41597.1"/>
    </source>
</evidence>
<gene>
    <name evidence="2" type="ORF">B1B_14467</name>
</gene>
<dbReference type="GO" id="GO:0010181">
    <property type="term" value="F:FMN binding"/>
    <property type="evidence" value="ECO:0007669"/>
    <property type="project" value="InterPro"/>
</dbReference>
<dbReference type="Pfam" id="PF00724">
    <property type="entry name" value="Oxidored_FMN"/>
    <property type="match status" value="1"/>
</dbReference>
<dbReference type="InterPro" id="IPR045247">
    <property type="entry name" value="Oye-like"/>
</dbReference>
<evidence type="ECO:0000259" key="1">
    <source>
        <dbReference type="Pfam" id="PF00724"/>
    </source>
</evidence>
<accession>T0ZBZ5</accession>
<protein>
    <submittedName>
        <fullName evidence="2">NADH:flavin oxidoreductase/NADH oxidase</fullName>
        <ecNumber evidence="2">1.-.-.-</ecNumber>
    </submittedName>
</protein>
<dbReference type="PANTHER" id="PTHR22893">
    <property type="entry name" value="NADH OXIDOREDUCTASE-RELATED"/>
    <property type="match status" value="1"/>
</dbReference>
<feature type="domain" description="NADH:flavin oxidoreductase/NADH oxidase N-terminal" evidence="1">
    <location>
        <begin position="1"/>
        <end position="143"/>
    </location>
</feature>
<dbReference type="Gene3D" id="3.20.20.70">
    <property type="entry name" value="Aldolase class I"/>
    <property type="match status" value="1"/>
</dbReference>
<dbReference type="SUPFAM" id="SSF51395">
    <property type="entry name" value="FMN-linked oxidoreductases"/>
    <property type="match status" value="1"/>
</dbReference>
<dbReference type="GO" id="GO:0016491">
    <property type="term" value="F:oxidoreductase activity"/>
    <property type="evidence" value="ECO:0007669"/>
    <property type="project" value="UniProtKB-KW"/>
</dbReference>
<proteinExistence type="predicted"/>
<feature type="non-terminal residue" evidence="2">
    <location>
        <position position="1"/>
    </location>
</feature>
<dbReference type="InterPro" id="IPR013785">
    <property type="entry name" value="Aldolase_TIM"/>
</dbReference>
<keyword evidence="2" id="KW-0560">Oxidoreductase</keyword>
<dbReference type="EMBL" id="AUZY01009586">
    <property type="protein sequence ID" value="EQD41597.1"/>
    <property type="molecule type" value="Genomic_DNA"/>
</dbReference>
<comment type="caution">
    <text evidence="2">The sequence shown here is derived from an EMBL/GenBank/DDBJ whole genome shotgun (WGS) entry which is preliminary data.</text>
</comment>
<dbReference type="InterPro" id="IPR001155">
    <property type="entry name" value="OxRdtase_FMN_N"/>
</dbReference>
<dbReference type="EC" id="1.-.-.-" evidence="2"/>
<dbReference type="AlphaFoldDB" id="T0ZBZ5"/>
<reference evidence="2" key="1">
    <citation type="submission" date="2013-08" db="EMBL/GenBank/DDBJ databases">
        <authorList>
            <person name="Mendez C."/>
            <person name="Richter M."/>
            <person name="Ferrer M."/>
            <person name="Sanchez J."/>
        </authorList>
    </citation>
    <scope>NUCLEOTIDE SEQUENCE</scope>
</reference>
<dbReference type="GO" id="GO:0005829">
    <property type="term" value="C:cytosol"/>
    <property type="evidence" value="ECO:0007669"/>
    <property type="project" value="TreeGrafter"/>
</dbReference>
<organism evidence="2">
    <name type="scientific">mine drainage metagenome</name>
    <dbReference type="NCBI Taxonomy" id="410659"/>
    <lineage>
        <taxon>unclassified sequences</taxon>
        <taxon>metagenomes</taxon>
        <taxon>ecological metagenomes</taxon>
    </lineage>
</organism>
<name>T0ZBZ5_9ZZZZ</name>
<sequence>QFLQDGANRRTDDYGGSVENRARLLLEVTDAAIAVWGPGRVGVHLAPRGDTHSMGDSDRAATFGYVARELARRRIAFLFAREHLQGERIGPQLQRTFSGAYIANERLDRQAAEQLLQRGEADAVAFGKLFIANPDLPARLRGAAPLNDPRPEYFYHGGPAGYTDYPTLPAAAQSARG</sequence>